<reference evidence="3" key="1">
    <citation type="submission" date="2022-11" db="UniProtKB">
        <authorList>
            <consortium name="WormBaseParasite"/>
        </authorList>
    </citation>
    <scope>IDENTIFICATION</scope>
</reference>
<sequence length="94" mass="10725">MPFSTRTSVTTANNKRVFSNLRYVKSYLRSTMCQPQLNGLMMLSVYDDAELCIEKVIDDFAIKNRRCKLNLLAALMASLIDQLPYLEKEGNEAV</sequence>
<dbReference type="AlphaFoldDB" id="A0A915I0I3"/>
<protein>
    <submittedName>
        <fullName evidence="3">HAT C-terminal dimerisation domain-containing protein</fullName>
    </submittedName>
</protein>
<dbReference type="WBParaSite" id="nRc.2.0.1.t07209-RA">
    <property type="protein sequence ID" value="nRc.2.0.1.t07209-RA"/>
    <property type="gene ID" value="nRc.2.0.1.g07209"/>
</dbReference>
<proteinExistence type="predicted"/>
<organism evidence="2 3">
    <name type="scientific">Romanomermis culicivorax</name>
    <name type="common">Nematode worm</name>
    <dbReference type="NCBI Taxonomy" id="13658"/>
    <lineage>
        <taxon>Eukaryota</taxon>
        <taxon>Metazoa</taxon>
        <taxon>Ecdysozoa</taxon>
        <taxon>Nematoda</taxon>
        <taxon>Enoplea</taxon>
        <taxon>Dorylaimia</taxon>
        <taxon>Mermithida</taxon>
        <taxon>Mermithoidea</taxon>
        <taxon>Mermithidae</taxon>
        <taxon>Romanomermis</taxon>
    </lineage>
</organism>
<dbReference type="GO" id="GO:0046983">
    <property type="term" value="F:protein dimerization activity"/>
    <property type="evidence" value="ECO:0007669"/>
    <property type="project" value="InterPro"/>
</dbReference>
<dbReference type="Proteomes" id="UP000887565">
    <property type="component" value="Unplaced"/>
</dbReference>
<evidence type="ECO:0000313" key="2">
    <source>
        <dbReference type="Proteomes" id="UP000887565"/>
    </source>
</evidence>
<name>A0A915I0I3_ROMCU</name>
<keyword evidence="2" id="KW-1185">Reference proteome</keyword>
<dbReference type="InterPro" id="IPR008906">
    <property type="entry name" value="HATC_C_dom"/>
</dbReference>
<dbReference type="Pfam" id="PF05699">
    <property type="entry name" value="Dimer_Tnp_hAT"/>
    <property type="match status" value="1"/>
</dbReference>
<evidence type="ECO:0000313" key="3">
    <source>
        <dbReference type="WBParaSite" id="nRc.2.0.1.t07209-RA"/>
    </source>
</evidence>
<evidence type="ECO:0000259" key="1">
    <source>
        <dbReference type="Pfam" id="PF05699"/>
    </source>
</evidence>
<feature type="domain" description="HAT C-terminal dimerisation" evidence="1">
    <location>
        <begin position="9"/>
        <end position="48"/>
    </location>
</feature>
<accession>A0A915I0I3</accession>